<gene>
    <name evidence="1" type="ORF">VNO77_33983</name>
</gene>
<name>A0AAN9KEV1_CANGL</name>
<protein>
    <submittedName>
        <fullName evidence="1">Uncharacterized protein</fullName>
    </submittedName>
</protein>
<dbReference type="AlphaFoldDB" id="A0AAN9KEV1"/>
<sequence length="183" mass="21510">MLEESSPASLGLPFTKVFCEPESGIRRFLLPEKEVLKWFHHYIDGHLTEFWVRKEFPALDLCVVIRDWNAEGLLFIQDYLCLRVNDKMNTIYIRGKYVVSDLLVDHICLYQLRRKFIENELLRLLLPDQWNHIEVSGLEGGAIKSIGIRVYKNETSVDNILFSRPSSLKRTCNDLYNSNMIWD</sequence>
<dbReference type="EMBL" id="JAYMYQ010000008">
    <property type="protein sequence ID" value="KAK7315436.1"/>
    <property type="molecule type" value="Genomic_DNA"/>
</dbReference>
<comment type="caution">
    <text evidence="1">The sequence shown here is derived from an EMBL/GenBank/DDBJ whole genome shotgun (WGS) entry which is preliminary data.</text>
</comment>
<dbReference type="Proteomes" id="UP001367508">
    <property type="component" value="Unassembled WGS sequence"/>
</dbReference>
<keyword evidence="2" id="KW-1185">Reference proteome</keyword>
<evidence type="ECO:0000313" key="1">
    <source>
        <dbReference type="EMBL" id="KAK7315436.1"/>
    </source>
</evidence>
<accession>A0AAN9KEV1</accession>
<reference evidence="1 2" key="1">
    <citation type="submission" date="2024-01" db="EMBL/GenBank/DDBJ databases">
        <title>The genomes of 5 underutilized Papilionoideae crops provide insights into root nodulation and disease resistanc.</title>
        <authorList>
            <person name="Jiang F."/>
        </authorList>
    </citation>
    <scope>NUCLEOTIDE SEQUENCE [LARGE SCALE GENOMIC DNA]</scope>
    <source>
        <strain evidence="1">LVBAO_FW01</strain>
        <tissue evidence="1">Leaves</tissue>
    </source>
</reference>
<evidence type="ECO:0000313" key="2">
    <source>
        <dbReference type="Proteomes" id="UP001367508"/>
    </source>
</evidence>
<proteinExistence type="predicted"/>
<organism evidence="1 2">
    <name type="scientific">Canavalia gladiata</name>
    <name type="common">Sword bean</name>
    <name type="synonym">Dolichos gladiatus</name>
    <dbReference type="NCBI Taxonomy" id="3824"/>
    <lineage>
        <taxon>Eukaryota</taxon>
        <taxon>Viridiplantae</taxon>
        <taxon>Streptophyta</taxon>
        <taxon>Embryophyta</taxon>
        <taxon>Tracheophyta</taxon>
        <taxon>Spermatophyta</taxon>
        <taxon>Magnoliopsida</taxon>
        <taxon>eudicotyledons</taxon>
        <taxon>Gunneridae</taxon>
        <taxon>Pentapetalae</taxon>
        <taxon>rosids</taxon>
        <taxon>fabids</taxon>
        <taxon>Fabales</taxon>
        <taxon>Fabaceae</taxon>
        <taxon>Papilionoideae</taxon>
        <taxon>50 kb inversion clade</taxon>
        <taxon>NPAAA clade</taxon>
        <taxon>indigoferoid/millettioid clade</taxon>
        <taxon>Phaseoleae</taxon>
        <taxon>Canavalia</taxon>
    </lineage>
</organism>